<gene>
    <name evidence="3" type="ORF">QTG54_015897</name>
</gene>
<organism evidence="3 4">
    <name type="scientific">Skeletonema marinoi</name>
    <dbReference type="NCBI Taxonomy" id="267567"/>
    <lineage>
        <taxon>Eukaryota</taxon>
        <taxon>Sar</taxon>
        <taxon>Stramenopiles</taxon>
        <taxon>Ochrophyta</taxon>
        <taxon>Bacillariophyta</taxon>
        <taxon>Coscinodiscophyceae</taxon>
        <taxon>Thalassiosirophycidae</taxon>
        <taxon>Thalassiosirales</taxon>
        <taxon>Skeletonemataceae</taxon>
        <taxon>Skeletonema</taxon>
        <taxon>Skeletonema marinoi-dohrnii complex</taxon>
    </lineage>
</organism>
<evidence type="ECO:0000256" key="1">
    <source>
        <dbReference type="SAM" id="MobiDB-lite"/>
    </source>
</evidence>
<evidence type="ECO:0000313" key="4">
    <source>
        <dbReference type="Proteomes" id="UP001224775"/>
    </source>
</evidence>
<evidence type="ECO:0000256" key="2">
    <source>
        <dbReference type="SAM" id="SignalP"/>
    </source>
</evidence>
<name>A0AAD9D4J7_9STRA</name>
<dbReference type="AlphaFoldDB" id="A0AAD9D4J7"/>
<keyword evidence="4" id="KW-1185">Reference proteome</keyword>
<keyword evidence="2" id="KW-0732">Signal</keyword>
<sequence>MLVHRELIALVIVAFSATTKVAASSTSSRHLRGPGTEFEDLLAVFVEEDEEERHLSALPPPEGSTYAPTPTPEPAECNQPCSDDEVCARESPNAKAKCHSKCSENQFDDTCSGNHVCVSTWFDCQGSANVFNLFCECQQSEGSYLCLHSDCGLIRQ</sequence>
<proteinExistence type="predicted"/>
<reference evidence="3" key="1">
    <citation type="submission" date="2023-06" db="EMBL/GenBank/DDBJ databases">
        <title>Survivors Of The Sea: Transcriptome response of Skeletonema marinoi to long-term dormancy.</title>
        <authorList>
            <person name="Pinder M.I.M."/>
            <person name="Kourtchenko O."/>
            <person name="Robertson E.K."/>
            <person name="Larsson T."/>
            <person name="Maumus F."/>
            <person name="Osuna-Cruz C.M."/>
            <person name="Vancaester E."/>
            <person name="Stenow R."/>
            <person name="Vandepoele K."/>
            <person name="Ploug H."/>
            <person name="Bruchert V."/>
            <person name="Godhe A."/>
            <person name="Topel M."/>
        </authorList>
    </citation>
    <scope>NUCLEOTIDE SEQUENCE</scope>
    <source>
        <strain evidence="3">R05AC</strain>
    </source>
</reference>
<feature type="region of interest" description="Disordered" evidence="1">
    <location>
        <begin position="52"/>
        <end position="77"/>
    </location>
</feature>
<evidence type="ECO:0008006" key="5">
    <source>
        <dbReference type="Google" id="ProtNLM"/>
    </source>
</evidence>
<comment type="caution">
    <text evidence="3">The sequence shown here is derived from an EMBL/GenBank/DDBJ whole genome shotgun (WGS) entry which is preliminary data.</text>
</comment>
<evidence type="ECO:0000313" key="3">
    <source>
        <dbReference type="EMBL" id="KAK1733482.1"/>
    </source>
</evidence>
<feature type="chain" id="PRO_5042223600" description="EGF-like domain-containing protein" evidence="2">
    <location>
        <begin position="24"/>
        <end position="156"/>
    </location>
</feature>
<accession>A0AAD9D4J7</accession>
<feature type="signal peptide" evidence="2">
    <location>
        <begin position="1"/>
        <end position="23"/>
    </location>
</feature>
<dbReference type="Proteomes" id="UP001224775">
    <property type="component" value="Unassembled WGS sequence"/>
</dbReference>
<protein>
    <recommendedName>
        <fullName evidence="5">EGF-like domain-containing protein</fullName>
    </recommendedName>
</protein>
<dbReference type="EMBL" id="JATAAI010000049">
    <property type="protein sequence ID" value="KAK1733482.1"/>
    <property type="molecule type" value="Genomic_DNA"/>
</dbReference>